<sequence length="511" mass="57174">MSPASTPPPPYSSRSSTRSSTSSKKHKSSSADKDKEKDRDREKHNVTKANKDNDSSPLREGKGEDTLSVMSRASVFSSTTASSSQSAMDTLRVIAGSGVRRSKCCPAFLEELAKGPRLEELDGDIAERVKIITGKEGIAFFRKFIGEELFGDQEEKKLMESSSDAVVFAVCVIEAGRKVMDYYMTWRGKTRTRDNKGFQRRTDVLDDEFRRVARTIDKEYRRVRHAAHDNDDSRSHKSDKSRRRPSSPSPHGRPSLPPNIVVSPPEAAVDAPSPVTPTTGKRTSSANDSVISLPYLGAVRGVPPGNRLPLRVTNPDRNSLSWSSVVMPEVPVTKAPPKNTSLETLVEAAETAQNGLGLRRRINHGKGMRRAFRPQGVDLLGQVGRGSIGREVTVGRSLQVENIMIRRSRGQRPNEKSMGTHHRRDIRIKMVMMMTMPPGGIGITTRRNIHQDIMMTRRRMKMTSWATNHWTGKGQRAPQRLFPPISLSLSWILRELIKRWLGSWLRRRPKG</sequence>
<dbReference type="AlphaFoldDB" id="A0A9P6C072"/>
<dbReference type="EMBL" id="MU151254">
    <property type="protein sequence ID" value="KAF9446272.1"/>
    <property type="molecule type" value="Genomic_DNA"/>
</dbReference>
<dbReference type="OrthoDB" id="3048996at2759"/>
<feature type="compositionally biased region" description="Basic and acidic residues" evidence="1">
    <location>
        <begin position="29"/>
        <end position="65"/>
    </location>
</feature>
<name>A0A9P6C072_9AGAR</name>
<feature type="region of interest" description="Disordered" evidence="1">
    <location>
        <begin position="220"/>
        <end position="286"/>
    </location>
</feature>
<gene>
    <name evidence="2" type="ORF">P691DRAFT_214313</name>
</gene>
<organism evidence="2 3">
    <name type="scientific">Macrolepiota fuliginosa MF-IS2</name>
    <dbReference type="NCBI Taxonomy" id="1400762"/>
    <lineage>
        <taxon>Eukaryota</taxon>
        <taxon>Fungi</taxon>
        <taxon>Dikarya</taxon>
        <taxon>Basidiomycota</taxon>
        <taxon>Agaricomycotina</taxon>
        <taxon>Agaricomycetes</taxon>
        <taxon>Agaricomycetidae</taxon>
        <taxon>Agaricales</taxon>
        <taxon>Agaricineae</taxon>
        <taxon>Agaricaceae</taxon>
        <taxon>Macrolepiota</taxon>
    </lineage>
</organism>
<dbReference type="Proteomes" id="UP000807342">
    <property type="component" value="Unassembled WGS sequence"/>
</dbReference>
<feature type="compositionally biased region" description="Pro residues" evidence="1">
    <location>
        <begin position="1"/>
        <end position="11"/>
    </location>
</feature>
<feature type="compositionally biased region" description="Polar residues" evidence="1">
    <location>
        <begin position="276"/>
        <end position="286"/>
    </location>
</feature>
<evidence type="ECO:0000313" key="3">
    <source>
        <dbReference type="Proteomes" id="UP000807342"/>
    </source>
</evidence>
<reference evidence="2" key="1">
    <citation type="submission" date="2020-11" db="EMBL/GenBank/DDBJ databases">
        <authorList>
            <consortium name="DOE Joint Genome Institute"/>
            <person name="Ahrendt S."/>
            <person name="Riley R."/>
            <person name="Andreopoulos W."/>
            <person name="Labutti K."/>
            <person name="Pangilinan J."/>
            <person name="Ruiz-Duenas F.J."/>
            <person name="Barrasa J.M."/>
            <person name="Sanchez-Garcia M."/>
            <person name="Camarero S."/>
            <person name="Miyauchi S."/>
            <person name="Serrano A."/>
            <person name="Linde D."/>
            <person name="Babiker R."/>
            <person name="Drula E."/>
            <person name="Ayuso-Fernandez I."/>
            <person name="Pacheco R."/>
            <person name="Padilla G."/>
            <person name="Ferreira P."/>
            <person name="Barriuso J."/>
            <person name="Kellner H."/>
            <person name="Castanera R."/>
            <person name="Alfaro M."/>
            <person name="Ramirez L."/>
            <person name="Pisabarro A.G."/>
            <person name="Kuo A."/>
            <person name="Tritt A."/>
            <person name="Lipzen A."/>
            <person name="He G."/>
            <person name="Yan M."/>
            <person name="Ng V."/>
            <person name="Cullen D."/>
            <person name="Martin F."/>
            <person name="Rosso M.-N."/>
            <person name="Henrissat B."/>
            <person name="Hibbett D."/>
            <person name="Martinez A.T."/>
            <person name="Grigoriev I.V."/>
        </authorList>
    </citation>
    <scope>NUCLEOTIDE SEQUENCE</scope>
    <source>
        <strain evidence="2">MF-IS2</strain>
    </source>
</reference>
<feature type="compositionally biased region" description="Low complexity" evidence="1">
    <location>
        <begin position="12"/>
        <end position="22"/>
    </location>
</feature>
<keyword evidence="3" id="KW-1185">Reference proteome</keyword>
<feature type="compositionally biased region" description="Basic and acidic residues" evidence="1">
    <location>
        <begin position="220"/>
        <end position="238"/>
    </location>
</feature>
<feature type="region of interest" description="Disordered" evidence="1">
    <location>
        <begin position="1"/>
        <end position="67"/>
    </location>
</feature>
<comment type="caution">
    <text evidence="2">The sequence shown here is derived from an EMBL/GenBank/DDBJ whole genome shotgun (WGS) entry which is preliminary data.</text>
</comment>
<proteinExistence type="predicted"/>
<protein>
    <submittedName>
        <fullName evidence="2">Uncharacterized protein</fullName>
    </submittedName>
</protein>
<evidence type="ECO:0000256" key="1">
    <source>
        <dbReference type="SAM" id="MobiDB-lite"/>
    </source>
</evidence>
<accession>A0A9P6C072</accession>
<evidence type="ECO:0000313" key="2">
    <source>
        <dbReference type="EMBL" id="KAF9446272.1"/>
    </source>
</evidence>